<dbReference type="AlphaFoldDB" id="A0AAV4W960"/>
<dbReference type="Proteomes" id="UP001054837">
    <property type="component" value="Unassembled WGS sequence"/>
</dbReference>
<protein>
    <recommendedName>
        <fullName evidence="8">CTNNB1 binding N-teminal domain-containing protein</fullName>
    </recommendedName>
</protein>
<dbReference type="PANTHER" id="PTHR10373:SF38">
    <property type="entry name" value="PROTEIN PANGOLIN, ISOFORM J"/>
    <property type="match status" value="1"/>
</dbReference>
<gene>
    <name evidence="9" type="primary">X975_13447</name>
    <name evidence="9" type="ORF">CDAR_117031</name>
</gene>
<dbReference type="GO" id="GO:0000978">
    <property type="term" value="F:RNA polymerase II cis-regulatory region sequence-specific DNA binding"/>
    <property type="evidence" value="ECO:0007669"/>
    <property type="project" value="TreeGrafter"/>
</dbReference>
<dbReference type="GO" id="GO:0000785">
    <property type="term" value="C:chromatin"/>
    <property type="evidence" value="ECO:0007669"/>
    <property type="project" value="TreeGrafter"/>
</dbReference>
<dbReference type="InterPro" id="IPR027397">
    <property type="entry name" value="Catenin-bd_sf"/>
</dbReference>
<keyword evidence="5" id="KW-0804">Transcription</keyword>
<keyword evidence="4" id="KW-0010">Activator</keyword>
<dbReference type="InterPro" id="IPR024940">
    <property type="entry name" value="TCF/LEF"/>
</dbReference>
<name>A0AAV4W960_9ARAC</name>
<feature type="compositionally biased region" description="Polar residues" evidence="7">
    <location>
        <begin position="35"/>
        <end position="46"/>
    </location>
</feature>
<dbReference type="GO" id="GO:0060070">
    <property type="term" value="P:canonical Wnt signaling pathway"/>
    <property type="evidence" value="ECO:0007669"/>
    <property type="project" value="TreeGrafter"/>
</dbReference>
<keyword evidence="2" id="KW-0805">Transcription regulation</keyword>
<keyword evidence="10" id="KW-1185">Reference proteome</keyword>
<dbReference type="EMBL" id="BPLQ01014270">
    <property type="protein sequence ID" value="GIY78759.1"/>
    <property type="molecule type" value="Genomic_DNA"/>
</dbReference>
<dbReference type="GO" id="GO:0000981">
    <property type="term" value="F:DNA-binding transcription factor activity, RNA polymerase II-specific"/>
    <property type="evidence" value="ECO:0007669"/>
    <property type="project" value="TreeGrafter"/>
</dbReference>
<evidence type="ECO:0000256" key="7">
    <source>
        <dbReference type="SAM" id="MobiDB-lite"/>
    </source>
</evidence>
<dbReference type="GO" id="GO:0009887">
    <property type="term" value="P:animal organ morphogenesis"/>
    <property type="evidence" value="ECO:0007669"/>
    <property type="project" value="UniProtKB-ARBA"/>
</dbReference>
<dbReference type="Pfam" id="PF08347">
    <property type="entry name" value="CTNNB1_binding"/>
    <property type="match status" value="1"/>
</dbReference>
<feature type="region of interest" description="Disordered" evidence="7">
    <location>
        <begin position="1"/>
        <end position="83"/>
    </location>
</feature>
<accession>A0AAV4W960</accession>
<comment type="subcellular location">
    <subcellularLocation>
        <location evidence="1">Nucleus</location>
    </subcellularLocation>
</comment>
<keyword evidence="6" id="KW-0539">Nucleus</keyword>
<evidence type="ECO:0000259" key="8">
    <source>
        <dbReference type="Pfam" id="PF08347"/>
    </source>
</evidence>
<dbReference type="Gene3D" id="4.10.900.10">
    <property type="entry name" value="TCF3-CBD (Catenin binding domain)"/>
    <property type="match status" value="1"/>
</dbReference>
<evidence type="ECO:0000256" key="3">
    <source>
        <dbReference type="ARBA" id="ARBA00023125"/>
    </source>
</evidence>
<dbReference type="GO" id="GO:1990907">
    <property type="term" value="C:beta-catenin-TCF complex"/>
    <property type="evidence" value="ECO:0007669"/>
    <property type="project" value="TreeGrafter"/>
</dbReference>
<evidence type="ECO:0000313" key="10">
    <source>
        <dbReference type="Proteomes" id="UP001054837"/>
    </source>
</evidence>
<evidence type="ECO:0000313" key="9">
    <source>
        <dbReference type="EMBL" id="GIY78759.1"/>
    </source>
</evidence>
<feature type="domain" description="CTNNB1 binding N-teminal" evidence="8">
    <location>
        <begin position="7"/>
        <end position="61"/>
    </location>
</feature>
<dbReference type="InterPro" id="IPR013558">
    <property type="entry name" value="CTNNB1-bd_N"/>
</dbReference>
<evidence type="ECO:0000256" key="2">
    <source>
        <dbReference type="ARBA" id="ARBA00023015"/>
    </source>
</evidence>
<keyword evidence="3" id="KW-0238">DNA-binding</keyword>
<sequence>MPHVGAASGGDDLASTDELKVFKVEGDEEEDNRSSENLTELKTSLVTEGEEEKTANVPGSNEYGSPSKNSDCRPDSASHTGKPFELLSPHTAPIGYVVSPYPHPHNGSLGPVSMMFSMISTSDIHALNISPLTSFAVCGFDFLPFPQVLRILGGNPIYEITLFSPPFMFYAKQRNIIRLDGYILYPLEITSPGFFKIRFEIGLLNENAKHLCNHFLRTFYFLRNSV</sequence>
<feature type="compositionally biased region" description="Polar residues" evidence="7">
    <location>
        <begin position="57"/>
        <end position="69"/>
    </location>
</feature>
<evidence type="ECO:0000256" key="5">
    <source>
        <dbReference type="ARBA" id="ARBA00023163"/>
    </source>
</evidence>
<reference evidence="9 10" key="1">
    <citation type="submission" date="2021-06" db="EMBL/GenBank/DDBJ databases">
        <title>Caerostris darwini draft genome.</title>
        <authorList>
            <person name="Kono N."/>
            <person name="Arakawa K."/>
        </authorList>
    </citation>
    <scope>NUCLEOTIDE SEQUENCE [LARGE SCALE GENOMIC DNA]</scope>
</reference>
<organism evidence="9 10">
    <name type="scientific">Caerostris darwini</name>
    <dbReference type="NCBI Taxonomy" id="1538125"/>
    <lineage>
        <taxon>Eukaryota</taxon>
        <taxon>Metazoa</taxon>
        <taxon>Ecdysozoa</taxon>
        <taxon>Arthropoda</taxon>
        <taxon>Chelicerata</taxon>
        <taxon>Arachnida</taxon>
        <taxon>Araneae</taxon>
        <taxon>Araneomorphae</taxon>
        <taxon>Entelegynae</taxon>
        <taxon>Araneoidea</taxon>
        <taxon>Araneidae</taxon>
        <taxon>Caerostris</taxon>
    </lineage>
</organism>
<dbReference type="PANTHER" id="PTHR10373">
    <property type="entry name" value="TRANSCRIPTION FACTOR 7 FAMILY MEMBER"/>
    <property type="match status" value="1"/>
</dbReference>
<evidence type="ECO:0000256" key="4">
    <source>
        <dbReference type="ARBA" id="ARBA00023159"/>
    </source>
</evidence>
<evidence type="ECO:0000256" key="6">
    <source>
        <dbReference type="ARBA" id="ARBA00023242"/>
    </source>
</evidence>
<proteinExistence type="predicted"/>
<comment type="caution">
    <text evidence="9">The sequence shown here is derived from an EMBL/GenBank/DDBJ whole genome shotgun (WGS) entry which is preliminary data.</text>
</comment>
<evidence type="ECO:0000256" key="1">
    <source>
        <dbReference type="ARBA" id="ARBA00004123"/>
    </source>
</evidence>